<keyword evidence="1" id="KW-0472">Membrane</keyword>
<feature type="transmembrane region" description="Helical" evidence="1">
    <location>
        <begin position="161"/>
        <end position="177"/>
    </location>
</feature>
<feature type="transmembrane region" description="Helical" evidence="1">
    <location>
        <begin position="189"/>
        <end position="209"/>
    </location>
</feature>
<dbReference type="KEGG" id="pnl:PNK_2106"/>
<dbReference type="InParanoid" id="A0A0U5JDX1"/>
<evidence type="ECO:0000256" key="1">
    <source>
        <dbReference type="SAM" id="Phobius"/>
    </source>
</evidence>
<keyword evidence="1" id="KW-0812">Transmembrane</keyword>
<name>A0A0U5JDX1_9BACT</name>
<protein>
    <submittedName>
        <fullName evidence="2">Putative membrane protein</fullName>
    </submittedName>
</protein>
<feature type="transmembrane region" description="Helical" evidence="1">
    <location>
        <begin position="99"/>
        <end position="117"/>
    </location>
</feature>
<keyword evidence="3" id="KW-1185">Reference proteome</keyword>
<accession>A0A0U5JDX1</accession>
<reference evidence="3" key="1">
    <citation type="submission" date="2015-09" db="EMBL/GenBank/DDBJ databases">
        <authorList>
            <person name="Bertelli C."/>
        </authorList>
    </citation>
    <scope>NUCLEOTIDE SEQUENCE [LARGE SCALE GENOMIC DNA]</scope>
    <source>
        <strain evidence="3">KNic</strain>
    </source>
</reference>
<organism evidence="2 3">
    <name type="scientific">Candidatus Protochlamydia naegleriophila</name>
    <dbReference type="NCBI Taxonomy" id="389348"/>
    <lineage>
        <taxon>Bacteria</taxon>
        <taxon>Pseudomonadati</taxon>
        <taxon>Chlamydiota</taxon>
        <taxon>Chlamydiia</taxon>
        <taxon>Parachlamydiales</taxon>
        <taxon>Parachlamydiaceae</taxon>
        <taxon>Candidatus Protochlamydia</taxon>
    </lineage>
</organism>
<evidence type="ECO:0000313" key="3">
    <source>
        <dbReference type="Proteomes" id="UP000069902"/>
    </source>
</evidence>
<dbReference type="AlphaFoldDB" id="A0A0U5JDX1"/>
<dbReference type="EMBL" id="LN879502">
    <property type="protein sequence ID" value="CUI17710.1"/>
    <property type="molecule type" value="Genomic_DNA"/>
</dbReference>
<dbReference type="Proteomes" id="UP000069902">
    <property type="component" value="Chromosome cPNK"/>
</dbReference>
<gene>
    <name evidence="2" type="ORF">PNK_2106</name>
</gene>
<dbReference type="PATRIC" id="fig|389348.3.peg.2365"/>
<sequence length="298" mass="33843">MKYIILYNYLKHQNHSFTMIQSFSLLSIRQTLGSICYTHTQAVTHFALLAPITIEILSLGIRYWSEADKTALALKQFSFDLITAPRKALQAYSHSIRKVVVIGTGTAAFALSSFALYRLGVTGYVSSTSINWLKSLSIIERLAVWSRTVNIWRLPIPGGEPFVYIGYTALAGANLYKSWQRLKERSPKALTSLTGALIALGTLAEMVLLGTEVRWHHSGYGLLMMLAPFRSVEFFGTLMTLDSSLYWFTHRRFDYDFANIFVENFSHFTIQMVALSSLQLIFSKKRLEEVEPNRLETI</sequence>
<proteinExistence type="predicted"/>
<keyword evidence="1" id="KW-1133">Transmembrane helix</keyword>
<evidence type="ECO:0000313" key="2">
    <source>
        <dbReference type="EMBL" id="CUI17710.1"/>
    </source>
</evidence>
<feature type="transmembrane region" description="Helical" evidence="1">
    <location>
        <begin position="229"/>
        <end position="248"/>
    </location>
</feature>